<reference evidence="1 2" key="1">
    <citation type="submission" date="2013-12" db="EMBL/GenBank/DDBJ databases">
        <title>Comparative genomics of relapsing fever spirochetes.</title>
        <authorList>
            <person name="Schwan T.G."/>
            <person name="Raffel S.J."/>
            <person name="Porcella S.F."/>
        </authorList>
    </citation>
    <scope>NUCLEOTIDE SEQUENCE [LARGE SCALE GENOMIC DNA]</scope>
    <source>
        <strain evidence="1 2">CR2A</strain>
    </source>
</reference>
<dbReference type="AlphaFoldDB" id="W6TIW7"/>
<dbReference type="Proteomes" id="UP000019148">
    <property type="component" value="Unassembled WGS sequence"/>
</dbReference>
<protein>
    <submittedName>
        <fullName evidence="1">Uncharacterized protein</fullName>
    </submittedName>
</protein>
<organism evidence="1 2">
    <name type="scientific">Borrelia duttonii CR2A</name>
    <dbReference type="NCBI Taxonomy" id="1432657"/>
    <lineage>
        <taxon>Bacteria</taxon>
        <taxon>Pseudomonadati</taxon>
        <taxon>Spirochaetota</taxon>
        <taxon>Spirochaetia</taxon>
        <taxon>Spirochaetales</taxon>
        <taxon>Borreliaceae</taxon>
        <taxon>Borrelia</taxon>
    </lineage>
</organism>
<sequence>MTLGLKSVKEVIKVNANNSLESSNNSTFESNK</sequence>
<dbReference type="EMBL" id="AZIT01000123">
    <property type="protein sequence ID" value="ETZ17049.1"/>
    <property type="molecule type" value="Genomic_DNA"/>
</dbReference>
<comment type="caution">
    <text evidence="1">The sequence shown here is derived from an EMBL/GenBank/DDBJ whole genome shotgun (WGS) entry which is preliminary data.</text>
</comment>
<name>W6TIW7_9SPIR</name>
<proteinExistence type="predicted"/>
<evidence type="ECO:0000313" key="1">
    <source>
        <dbReference type="EMBL" id="ETZ17049.1"/>
    </source>
</evidence>
<accession>W6TIW7</accession>
<evidence type="ECO:0000313" key="2">
    <source>
        <dbReference type="Proteomes" id="UP000019148"/>
    </source>
</evidence>
<gene>
    <name evidence="1" type="ORF">BDCR2A_02035</name>
</gene>